<dbReference type="RefSeq" id="WP_380703373.1">
    <property type="nucleotide sequence ID" value="NZ_JBHSAP010000009.1"/>
</dbReference>
<gene>
    <name evidence="1" type="ORF">ACFOUO_06380</name>
</gene>
<dbReference type="PANTHER" id="PTHR34374">
    <property type="entry name" value="LARGE RIBOSOMAL RNA SUBUNIT ACCUMULATION PROTEIN YCED HOMOLOG 1, CHLOROPLASTIC"/>
    <property type="match status" value="1"/>
</dbReference>
<organism evidence="1 2">
    <name type="scientific">Salinithrix halophila</name>
    <dbReference type="NCBI Taxonomy" id="1485204"/>
    <lineage>
        <taxon>Bacteria</taxon>
        <taxon>Bacillati</taxon>
        <taxon>Bacillota</taxon>
        <taxon>Bacilli</taxon>
        <taxon>Bacillales</taxon>
        <taxon>Thermoactinomycetaceae</taxon>
        <taxon>Salinithrix</taxon>
    </lineage>
</organism>
<dbReference type="PANTHER" id="PTHR34374:SF1">
    <property type="entry name" value="LARGE RIBOSOMAL RNA SUBUNIT ACCUMULATION PROTEIN YCED HOMOLOG 1, CHLOROPLASTIC"/>
    <property type="match status" value="1"/>
</dbReference>
<dbReference type="Pfam" id="PF02620">
    <property type="entry name" value="YceD"/>
    <property type="match status" value="1"/>
</dbReference>
<sequence length="173" mass="20144">MLISFRELNKKPGPMEEEGLVTLEGLEKEHPDLLHLDPLRVHVTAWKDQGLYQVQGRQESKGQFRCSRCLTSFERPLTMDWFELFTTDEDRARESEEEDQEIRLAAVDRPTDLTPYIRESLLLNLPFAPVCQEDCKGLCPTCGTNWNYETCQCDNRVVDPRLAKLEELLKRDD</sequence>
<keyword evidence="2" id="KW-1185">Reference proteome</keyword>
<protein>
    <submittedName>
        <fullName evidence="1">YceD family protein</fullName>
    </submittedName>
</protein>
<comment type="caution">
    <text evidence="1">The sequence shown here is derived from an EMBL/GenBank/DDBJ whole genome shotgun (WGS) entry which is preliminary data.</text>
</comment>
<dbReference type="Proteomes" id="UP001595843">
    <property type="component" value="Unassembled WGS sequence"/>
</dbReference>
<dbReference type="EMBL" id="JBHSAP010000009">
    <property type="protein sequence ID" value="MFC4076434.1"/>
    <property type="molecule type" value="Genomic_DNA"/>
</dbReference>
<name>A0ABV8JGJ0_9BACL</name>
<accession>A0ABV8JGJ0</accession>
<dbReference type="InterPro" id="IPR003772">
    <property type="entry name" value="YceD"/>
</dbReference>
<evidence type="ECO:0000313" key="2">
    <source>
        <dbReference type="Proteomes" id="UP001595843"/>
    </source>
</evidence>
<reference evidence="2" key="1">
    <citation type="journal article" date="2019" name="Int. J. Syst. Evol. Microbiol.">
        <title>The Global Catalogue of Microorganisms (GCM) 10K type strain sequencing project: providing services to taxonomists for standard genome sequencing and annotation.</title>
        <authorList>
            <consortium name="The Broad Institute Genomics Platform"/>
            <consortium name="The Broad Institute Genome Sequencing Center for Infectious Disease"/>
            <person name="Wu L."/>
            <person name="Ma J."/>
        </authorList>
    </citation>
    <scope>NUCLEOTIDE SEQUENCE [LARGE SCALE GENOMIC DNA]</scope>
    <source>
        <strain evidence="2">IBRC-M 10813</strain>
    </source>
</reference>
<evidence type="ECO:0000313" key="1">
    <source>
        <dbReference type="EMBL" id="MFC4076434.1"/>
    </source>
</evidence>
<proteinExistence type="predicted"/>